<name>K2P082_9HYPH</name>
<dbReference type="Gene3D" id="3.40.710.10">
    <property type="entry name" value="DD-peptidase/beta-lactamase superfamily"/>
    <property type="match status" value="1"/>
</dbReference>
<gene>
    <name evidence="9" type="ORF">NA8A_06063</name>
</gene>
<evidence type="ECO:0000313" key="10">
    <source>
        <dbReference type="Proteomes" id="UP000007374"/>
    </source>
</evidence>
<feature type="region of interest" description="Disordered" evidence="7">
    <location>
        <begin position="138"/>
        <end position="159"/>
    </location>
</feature>
<sequence>MTEAFDRKFIEVEAWLGGRLGVAIEDVQTGQKWSYRSAERFPMNSTFKAFACAAILARADAGKEDLSRRIVFQKEDLVTWSPVTEKHVGGRGMTLRELCAAASTMSDNTAANLLIDALGGPRGWTDFMRSIGDDVSRLDRKEPDLTEGTPGDPRDTTSPDAFLESLKAAALGNVLSPASRSQFIDWLVDNRVSGSLLRAGVPKDWKVGDRTGAGGHATRGITAIMWPPKRKPIIATIFVTETRRSMEDRDAAIAEIGRFLSGRLKAD</sequence>
<dbReference type="EMBL" id="AMSI01000003">
    <property type="protein sequence ID" value="EKF43574.1"/>
    <property type="molecule type" value="Genomic_DNA"/>
</dbReference>
<dbReference type="InterPro" id="IPR023650">
    <property type="entry name" value="Beta-lactam_class-A_AS"/>
</dbReference>
<dbReference type="GO" id="GO:0030655">
    <property type="term" value="P:beta-lactam antibiotic catabolic process"/>
    <property type="evidence" value="ECO:0007669"/>
    <property type="project" value="InterPro"/>
</dbReference>
<evidence type="ECO:0000313" key="9">
    <source>
        <dbReference type="EMBL" id="EKF43574.1"/>
    </source>
</evidence>
<evidence type="ECO:0000256" key="7">
    <source>
        <dbReference type="SAM" id="MobiDB-lite"/>
    </source>
</evidence>
<dbReference type="EC" id="3.5.2.6" evidence="3 6"/>
<dbReference type="InterPro" id="IPR012338">
    <property type="entry name" value="Beta-lactam/transpept-like"/>
</dbReference>
<proteinExistence type="inferred from homology"/>
<comment type="caution">
    <text evidence="9">The sequence shown here is derived from an EMBL/GenBank/DDBJ whole genome shotgun (WGS) entry which is preliminary data.</text>
</comment>
<dbReference type="STRING" id="721133.SAMN05216176_10190"/>
<keyword evidence="10" id="KW-1185">Reference proteome</keyword>
<dbReference type="Pfam" id="PF13354">
    <property type="entry name" value="Beta-lactamase2"/>
    <property type="match status" value="1"/>
</dbReference>
<reference evidence="9 10" key="1">
    <citation type="journal article" date="2012" name="J. Bacteriol.">
        <title>Genome Sequence of Nitratireductor indicus Type Strain C115.</title>
        <authorList>
            <person name="Lai Q."/>
            <person name="Li G."/>
            <person name="Yu Z."/>
            <person name="Shao Z."/>
        </authorList>
    </citation>
    <scope>NUCLEOTIDE SEQUENCE [LARGE SCALE GENOMIC DNA]</scope>
    <source>
        <strain evidence="9 10">C115</strain>
    </source>
</reference>
<dbReference type="Proteomes" id="UP000007374">
    <property type="component" value="Unassembled WGS sequence"/>
</dbReference>
<evidence type="ECO:0000256" key="4">
    <source>
        <dbReference type="ARBA" id="ARBA00022801"/>
    </source>
</evidence>
<dbReference type="InterPro" id="IPR045155">
    <property type="entry name" value="Beta-lactam_cat"/>
</dbReference>
<dbReference type="eggNOG" id="COG2367">
    <property type="taxonomic scope" value="Bacteria"/>
</dbReference>
<dbReference type="AlphaFoldDB" id="K2P082"/>
<dbReference type="GO" id="GO:0046677">
    <property type="term" value="P:response to antibiotic"/>
    <property type="evidence" value="ECO:0007669"/>
    <property type="project" value="UniProtKB-UniRule"/>
</dbReference>
<dbReference type="InterPro" id="IPR000871">
    <property type="entry name" value="Beta-lactam_class-A"/>
</dbReference>
<evidence type="ECO:0000256" key="1">
    <source>
        <dbReference type="ARBA" id="ARBA00001526"/>
    </source>
</evidence>
<keyword evidence="5 6" id="KW-0046">Antibiotic resistance</keyword>
<dbReference type="PRINTS" id="PR00118">
    <property type="entry name" value="BLACTAMASEA"/>
</dbReference>
<organism evidence="9 10">
    <name type="scientific">Nitratireductor indicus C115</name>
    <dbReference type="NCBI Taxonomy" id="1231190"/>
    <lineage>
        <taxon>Bacteria</taxon>
        <taxon>Pseudomonadati</taxon>
        <taxon>Pseudomonadota</taxon>
        <taxon>Alphaproteobacteria</taxon>
        <taxon>Hyphomicrobiales</taxon>
        <taxon>Phyllobacteriaceae</taxon>
        <taxon>Nitratireductor</taxon>
    </lineage>
</organism>
<dbReference type="PANTHER" id="PTHR35333">
    <property type="entry name" value="BETA-LACTAMASE"/>
    <property type="match status" value="1"/>
</dbReference>
<dbReference type="PROSITE" id="PS00146">
    <property type="entry name" value="BETA_LACTAMASE_A"/>
    <property type="match status" value="1"/>
</dbReference>
<evidence type="ECO:0000256" key="2">
    <source>
        <dbReference type="ARBA" id="ARBA00009009"/>
    </source>
</evidence>
<keyword evidence="4 6" id="KW-0378">Hydrolase</keyword>
<feature type="domain" description="Beta-lactamase class A catalytic" evidence="8">
    <location>
        <begin position="21"/>
        <end position="239"/>
    </location>
</feature>
<dbReference type="PATRIC" id="fig|1231190.3.peg.1279"/>
<protein>
    <recommendedName>
        <fullName evidence="3 6">Beta-lactamase</fullName>
        <ecNumber evidence="3 6">3.5.2.6</ecNumber>
    </recommendedName>
</protein>
<dbReference type="SUPFAM" id="SSF56601">
    <property type="entry name" value="beta-lactamase/transpeptidase-like"/>
    <property type="match status" value="1"/>
</dbReference>
<dbReference type="PANTHER" id="PTHR35333:SF3">
    <property type="entry name" value="BETA-LACTAMASE-TYPE TRANSPEPTIDASE FOLD CONTAINING PROTEIN"/>
    <property type="match status" value="1"/>
</dbReference>
<comment type="catalytic activity">
    <reaction evidence="1 6">
        <text>a beta-lactam + H2O = a substituted beta-amino acid</text>
        <dbReference type="Rhea" id="RHEA:20401"/>
        <dbReference type="ChEBI" id="CHEBI:15377"/>
        <dbReference type="ChEBI" id="CHEBI:35627"/>
        <dbReference type="ChEBI" id="CHEBI:140347"/>
        <dbReference type="EC" id="3.5.2.6"/>
    </reaction>
</comment>
<evidence type="ECO:0000256" key="5">
    <source>
        <dbReference type="ARBA" id="ARBA00023251"/>
    </source>
</evidence>
<dbReference type="NCBIfam" id="NF033103">
    <property type="entry name" value="bla_class_A"/>
    <property type="match status" value="1"/>
</dbReference>
<dbReference type="GO" id="GO:0008800">
    <property type="term" value="F:beta-lactamase activity"/>
    <property type="evidence" value="ECO:0007669"/>
    <property type="project" value="UniProtKB-UniRule"/>
</dbReference>
<evidence type="ECO:0000256" key="3">
    <source>
        <dbReference type="ARBA" id="ARBA00012865"/>
    </source>
</evidence>
<evidence type="ECO:0000256" key="6">
    <source>
        <dbReference type="RuleBase" id="RU361140"/>
    </source>
</evidence>
<evidence type="ECO:0000259" key="8">
    <source>
        <dbReference type="Pfam" id="PF13354"/>
    </source>
</evidence>
<comment type="similarity">
    <text evidence="2 6">Belongs to the class-A beta-lactamase family.</text>
</comment>
<accession>K2P082</accession>